<feature type="region of interest" description="Disordered" evidence="2">
    <location>
        <begin position="511"/>
        <end position="554"/>
    </location>
</feature>
<feature type="compositionally biased region" description="Polar residues" evidence="2">
    <location>
        <begin position="259"/>
        <end position="270"/>
    </location>
</feature>
<comment type="caution">
    <text evidence="3">The sequence shown here is derived from an EMBL/GenBank/DDBJ whole genome shotgun (WGS) entry which is preliminary data.</text>
</comment>
<feature type="region of interest" description="Disordered" evidence="2">
    <location>
        <begin position="259"/>
        <end position="291"/>
    </location>
</feature>
<sequence length="629" mass="68295">MGANCSSQPPPLVEVSGPHSKILVPAGIPLTIQPSKHSPDGSYIPIGPQRPKRRQNRLGLGPASSNFASDDSLDDRGFRSPHLHRRAPVYPRAGSPGIMSMEAFGPARRGRGLKGGRRGMRRVMRGYGKEPDDDFSPKPYASAPEFGYEHGGEIPQRAAFQRGMGSPLPEGGLDGPGAPGGMGGLAGMPNSFQNPQFAHAPGYQAVPAQGVGLQGQPIGPQAQAQPQPQVRLAASLGANNLNVVPGGVHAVDPATIPQQPVRANTVSQPKPRSKPHSVTHEPQLNAEGGPWIPGDPFLDACACHTSCKCRAGHRVAYRQKDEDGHTKSGFIRYIPTEQLGMECHGHGGTARACHCDDKDRNKMYKDAGEECAAARRENQETKKNVERMSKKFDQMENLLRGLNIRGLEIRDESPSGVVPGGMPGQMNRGVRAAPWMETTSHGNPRVNARHPLDGYNARQFGTPGNVAFRDPRFHEIMPGLQDMRGFAGGEHMDGLSVDSEFRDMHHGMGHGINSRRHSMQDMMGQPRRRGGHSAPPRQTRNLGRGGLGSRQPYAEDIDVNFTDIDMGVRGRNKSRPAREFDSIDVGENWETEGSFSPGENYMQCSNVIFQIPISMIMVEEDGIEAARWT</sequence>
<keyword evidence="4" id="KW-1185">Reference proteome</keyword>
<evidence type="ECO:0000313" key="3">
    <source>
        <dbReference type="EMBL" id="KAF2270196.1"/>
    </source>
</evidence>
<dbReference type="Proteomes" id="UP000800093">
    <property type="component" value="Unassembled WGS sequence"/>
</dbReference>
<gene>
    <name evidence="3" type="ORF">CC78DRAFT_194977</name>
</gene>
<name>A0A9P4NBN9_9PLEO</name>
<feature type="coiled-coil region" evidence="1">
    <location>
        <begin position="364"/>
        <end position="405"/>
    </location>
</feature>
<dbReference type="OrthoDB" id="3801350at2759"/>
<keyword evidence="1" id="KW-0175">Coiled coil</keyword>
<feature type="region of interest" description="Disordered" evidence="2">
    <location>
        <begin position="165"/>
        <end position="198"/>
    </location>
</feature>
<protein>
    <submittedName>
        <fullName evidence="3">Uncharacterized protein</fullName>
    </submittedName>
</protein>
<evidence type="ECO:0000256" key="1">
    <source>
        <dbReference type="SAM" id="Coils"/>
    </source>
</evidence>
<proteinExistence type="predicted"/>
<evidence type="ECO:0000256" key="2">
    <source>
        <dbReference type="SAM" id="MobiDB-lite"/>
    </source>
</evidence>
<feature type="compositionally biased region" description="Gly residues" evidence="2">
    <location>
        <begin position="172"/>
        <end position="186"/>
    </location>
</feature>
<evidence type="ECO:0000313" key="4">
    <source>
        <dbReference type="Proteomes" id="UP000800093"/>
    </source>
</evidence>
<organism evidence="3 4">
    <name type="scientific">Lojkania enalia</name>
    <dbReference type="NCBI Taxonomy" id="147567"/>
    <lineage>
        <taxon>Eukaryota</taxon>
        <taxon>Fungi</taxon>
        <taxon>Dikarya</taxon>
        <taxon>Ascomycota</taxon>
        <taxon>Pezizomycotina</taxon>
        <taxon>Dothideomycetes</taxon>
        <taxon>Pleosporomycetidae</taxon>
        <taxon>Pleosporales</taxon>
        <taxon>Pleosporales incertae sedis</taxon>
        <taxon>Lojkania</taxon>
    </lineage>
</organism>
<accession>A0A9P4NBN9</accession>
<dbReference type="AlphaFoldDB" id="A0A9P4NBN9"/>
<feature type="region of interest" description="Disordered" evidence="2">
    <location>
        <begin position="30"/>
        <end position="94"/>
    </location>
</feature>
<dbReference type="EMBL" id="ML986580">
    <property type="protein sequence ID" value="KAF2270196.1"/>
    <property type="molecule type" value="Genomic_DNA"/>
</dbReference>
<reference evidence="4" key="1">
    <citation type="journal article" date="2020" name="Stud. Mycol.">
        <title>101 Dothideomycetes genomes: A test case for predicting lifestyles and emergence of pathogens.</title>
        <authorList>
            <person name="Haridas S."/>
            <person name="Albert R."/>
            <person name="Binder M."/>
            <person name="Bloem J."/>
            <person name="LaButti K."/>
            <person name="Salamov A."/>
            <person name="Andreopoulos B."/>
            <person name="Baker S."/>
            <person name="Barry K."/>
            <person name="Bills G."/>
            <person name="Bluhm B."/>
            <person name="Cannon C."/>
            <person name="Castanera R."/>
            <person name="Culley D."/>
            <person name="Daum C."/>
            <person name="Ezra D."/>
            <person name="Gonzalez J."/>
            <person name="Henrissat B."/>
            <person name="Kuo A."/>
            <person name="Liang C."/>
            <person name="Lipzen A."/>
            <person name="Lutzoni F."/>
            <person name="Magnuson J."/>
            <person name="Mondo S."/>
            <person name="Nolan M."/>
            <person name="Ohm R."/>
            <person name="Pangilinan J."/>
            <person name="Park H.-J."/>
            <person name="Ramirez L."/>
            <person name="Alfaro M."/>
            <person name="Sun H."/>
            <person name="Tritt A."/>
            <person name="Yoshinaga Y."/>
            <person name="Zwiers L.-H."/>
            <person name="Turgeon B."/>
            <person name="Goodwin S."/>
            <person name="Spatafora J."/>
            <person name="Crous P."/>
            <person name="Grigoriev I."/>
        </authorList>
    </citation>
    <scope>NUCLEOTIDE SEQUENCE [LARGE SCALE GENOMIC DNA]</scope>
    <source>
        <strain evidence="4">CBS 304.66</strain>
    </source>
</reference>